<keyword evidence="1" id="KW-0732">Signal</keyword>
<dbReference type="RefSeq" id="WP_160822755.1">
    <property type="nucleotide sequence ID" value="NZ_JBHSXE010000001.1"/>
</dbReference>
<feature type="chain" id="PRO_5045535917" description="Secreted protein" evidence="1">
    <location>
        <begin position="32"/>
        <end position="467"/>
    </location>
</feature>
<feature type="signal peptide" evidence="1">
    <location>
        <begin position="1"/>
        <end position="31"/>
    </location>
</feature>
<sequence length="467" mass="50255">MAWPLRSVVRCCLATLLVAGGLNAVSAPAHAEPNLGNYYMRTANNGTEMRQRIEELDKELPKLGVQNILAEAPHTGRTANGVCNSNAVNETPDPPVKFSFCWEGDDAGGSKPTYEWTPQGITTVADAVEDKAWGTEKPLITTWYNCERRIGVDQPAECPKDNKKGVRISIIDPSTGKYAHVLLVYPFKNDSGNATYMSLRTKQNAEGGSLHAGGIVWYGNYLYVADTARGLRVFDLRNIFDLKAAGDKGNTTDKGKIGRQDGVFYGHGYRFVLPESEAYTNTVPRPAEGDRCEGTGSPTTSYVSLDRTADRDGGTRYLLTGEYCAGREAPKDRGGRVAAWPLNRDDGMPDMNARCVADPAGGATIPCWHATAAYAMPPGVGNIQGATRYAGSWYLAQSNGDRGTSALIKASQPGGATGYLTKVGDSHPAAVGVEDLSHWPGSDANRSGLWTLTEHPGKRMVYLTAKP</sequence>
<dbReference type="Proteomes" id="UP001596380">
    <property type="component" value="Unassembled WGS sequence"/>
</dbReference>
<keyword evidence="3" id="KW-1185">Reference proteome</keyword>
<proteinExistence type="predicted"/>
<comment type="caution">
    <text evidence="2">The sequence shown here is derived from an EMBL/GenBank/DDBJ whole genome shotgun (WGS) entry which is preliminary data.</text>
</comment>
<name>A0ABW2CLQ4_9ACTN</name>
<accession>A0ABW2CLQ4</accession>
<dbReference type="SUPFAM" id="SSF63825">
    <property type="entry name" value="YWTD domain"/>
    <property type="match status" value="1"/>
</dbReference>
<gene>
    <name evidence="2" type="ORF">ACFQKB_16295</name>
</gene>
<evidence type="ECO:0000313" key="3">
    <source>
        <dbReference type="Proteomes" id="UP001596380"/>
    </source>
</evidence>
<protein>
    <recommendedName>
        <fullName evidence="4">Secreted protein</fullName>
    </recommendedName>
</protein>
<evidence type="ECO:0008006" key="4">
    <source>
        <dbReference type="Google" id="ProtNLM"/>
    </source>
</evidence>
<dbReference type="EMBL" id="JBHSXS010000008">
    <property type="protein sequence ID" value="MFC6881330.1"/>
    <property type="molecule type" value="Genomic_DNA"/>
</dbReference>
<organism evidence="2 3">
    <name type="scientific">Actinomadura yumaensis</name>
    <dbReference type="NCBI Taxonomy" id="111807"/>
    <lineage>
        <taxon>Bacteria</taxon>
        <taxon>Bacillati</taxon>
        <taxon>Actinomycetota</taxon>
        <taxon>Actinomycetes</taxon>
        <taxon>Streptosporangiales</taxon>
        <taxon>Thermomonosporaceae</taxon>
        <taxon>Actinomadura</taxon>
    </lineage>
</organism>
<reference evidence="3" key="1">
    <citation type="journal article" date="2019" name="Int. J. Syst. Evol. Microbiol.">
        <title>The Global Catalogue of Microorganisms (GCM) 10K type strain sequencing project: providing services to taxonomists for standard genome sequencing and annotation.</title>
        <authorList>
            <consortium name="The Broad Institute Genomics Platform"/>
            <consortium name="The Broad Institute Genome Sequencing Center for Infectious Disease"/>
            <person name="Wu L."/>
            <person name="Ma J."/>
        </authorList>
    </citation>
    <scope>NUCLEOTIDE SEQUENCE [LARGE SCALE GENOMIC DNA]</scope>
    <source>
        <strain evidence="3">JCM 3369</strain>
    </source>
</reference>
<evidence type="ECO:0000313" key="2">
    <source>
        <dbReference type="EMBL" id="MFC6881330.1"/>
    </source>
</evidence>
<evidence type="ECO:0000256" key="1">
    <source>
        <dbReference type="SAM" id="SignalP"/>
    </source>
</evidence>